<keyword evidence="7" id="KW-1185">Reference proteome</keyword>
<evidence type="ECO:0000256" key="5">
    <source>
        <dbReference type="SAM" id="Coils"/>
    </source>
</evidence>
<proteinExistence type="inferred from homology"/>
<dbReference type="SUPFAM" id="SSF48452">
    <property type="entry name" value="TPR-like"/>
    <property type="match status" value="1"/>
</dbReference>
<dbReference type="PANTHER" id="PTHR16263">
    <property type="entry name" value="TETRATRICOPEPTIDE REPEAT PROTEIN 38"/>
    <property type="match status" value="1"/>
</dbReference>
<dbReference type="CDD" id="cd05804">
    <property type="entry name" value="StaR_like"/>
    <property type="match status" value="1"/>
</dbReference>
<protein>
    <recommendedName>
        <fullName evidence="2">Tetratricopeptide repeat protein 38</fullName>
    </recommendedName>
</protein>
<evidence type="ECO:0000256" key="1">
    <source>
        <dbReference type="ARBA" id="ARBA00005857"/>
    </source>
</evidence>
<name>A0AAN9R8U1_CANGL</name>
<feature type="coiled-coil region" evidence="5">
    <location>
        <begin position="330"/>
        <end position="357"/>
    </location>
</feature>
<dbReference type="Gene3D" id="1.25.40.10">
    <property type="entry name" value="Tetratricopeptide repeat domain"/>
    <property type="match status" value="1"/>
</dbReference>
<evidence type="ECO:0000313" key="6">
    <source>
        <dbReference type="EMBL" id="KAK7362089.1"/>
    </source>
</evidence>
<comment type="caution">
    <text evidence="6">The sequence shown here is derived from an EMBL/GenBank/DDBJ whole genome shotgun (WGS) entry which is preliminary data.</text>
</comment>
<evidence type="ECO:0000256" key="3">
    <source>
        <dbReference type="ARBA" id="ARBA00022737"/>
    </source>
</evidence>
<dbReference type="InterPro" id="IPR011990">
    <property type="entry name" value="TPR-like_helical_dom_sf"/>
</dbReference>
<dbReference type="PANTHER" id="PTHR16263:SF4">
    <property type="entry name" value="TETRATRICOPEPTIDE REPEAT PROTEIN 38"/>
    <property type="match status" value="1"/>
</dbReference>
<keyword evidence="3" id="KW-0677">Repeat</keyword>
<comment type="similarity">
    <text evidence="1">Belongs to the TTC38 family.</text>
</comment>
<evidence type="ECO:0000256" key="2">
    <source>
        <dbReference type="ARBA" id="ARBA00019992"/>
    </source>
</evidence>
<keyword evidence="4" id="KW-0802">TPR repeat</keyword>
<reference evidence="6 7" key="1">
    <citation type="submission" date="2024-01" db="EMBL/GenBank/DDBJ databases">
        <title>The genomes of 5 underutilized Papilionoideae crops provide insights into root nodulation and disease resistanc.</title>
        <authorList>
            <person name="Jiang F."/>
        </authorList>
    </citation>
    <scope>NUCLEOTIDE SEQUENCE [LARGE SCALE GENOMIC DNA]</scope>
    <source>
        <strain evidence="6">LVBAO_FW01</strain>
        <tissue evidence="6">Leaves</tissue>
    </source>
</reference>
<accession>A0AAN9R8U1</accession>
<dbReference type="Proteomes" id="UP001367508">
    <property type="component" value="Unassembled WGS sequence"/>
</dbReference>
<dbReference type="AlphaFoldDB" id="A0AAN9R8U1"/>
<organism evidence="6 7">
    <name type="scientific">Canavalia gladiata</name>
    <name type="common">Sword bean</name>
    <name type="synonym">Dolichos gladiatus</name>
    <dbReference type="NCBI Taxonomy" id="3824"/>
    <lineage>
        <taxon>Eukaryota</taxon>
        <taxon>Viridiplantae</taxon>
        <taxon>Streptophyta</taxon>
        <taxon>Embryophyta</taxon>
        <taxon>Tracheophyta</taxon>
        <taxon>Spermatophyta</taxon>
        <taxon>Magnoliopsida</taxon>
        <taxon>eudicotyledons</taxon>
        <taxon>Gunneridae</taxon>
        <taxon>Pentapetalae</taxon>
        <taxon>rosids</taxon>
        <taxon>fabids</taxon>
        <taxon>Fabales</taxon>
        <taxon>Fabaceae</taxon>
        <taxon>Papilionoideae</taxon>
        <taxon>50 kb inversion clade</taxon>
        <taxon>NPAAA clade</taxon>
        <taxon>indigoferoid/millettioid clade</taxon>
        <taxon>Phaseoleae</taxon>
        <taxon>Canavalia</taxon>
    </lineage>
</organism>
<dbReference type="EMBL" id="JAYMYQ010000001">
    <property type="protein sequence ID" value="KAK7362089.1"/>
    <property type="molecule type" value="Genomic_DNA"/>
</dbReference>
<gene>
    <name evidence="6" type="ORF">VNO77_04189</name>
</gene>
<evidence type="ECO:0000313" key="7">
    <source>
        <dbReference type="Proteomes" id="UP001367508"/>
    </source>
</evidence>
<sequence>MERGVKLDKWGYKVTTSSQACISAINAYYLQVLSFGRQKCVILEAVAHDKDCALANILAAHFLYASNPSQAASLLEASKSQLEQATLYEKLVFDAISYLMSRDRDDEVACELHSKLLKEFPRDLVSLKRAQLLCFHMGRPDLSLSLVHQVLPQNEEESYVHGMLAFPLLELGHVKDAEEAARRGLEINKQDIWAQHDLCHVFQYECRFIEAVEFMEGCSSSWSSCSSFMLTHNWWHVALCYLEGHAPIERVLEIYDHHMWNELNKTNAVSAEVYINAVALLLRLCVHGKMDIIGNHLKILAECLTDQANWYIDWQLDVLTVWALAKAGEFSKAEDLLNGLENRISRMNKKKQQLKQRGIVLAEALYAYGKGNDKRGLELLGPDFDANDFKMIGASDEQLDVFNEVWYTMLLNAGEAMRAIEVIEKRIKKREGFPFLWRLLEKGYKLANRPEAAKVANEKARALESSVHHCELGVVNIVLGSCLHHFVTPLKFTIPGEVFMTTIGYSNCVGLVPSLLLYPEPTPAWLDQLFQAAPPEVMAILQNQKELHEQSLNPKSTDQPHRGSRTSKPDTLTVELFLHLNGVVGQLFITSGSEPVCVHLEEPGAWDLSKGELWDPSS</sequence>
<dbReference type="InterPro" id="IPR033891">
    <property type="entry name" value="TTC38"/>
</dbReference>
<keyword evidence="5" id="KW-0175">Coiled coil</keyword>
<evidence type="ECO:0000256" key="4">
    <source>
        <dbReference type="ARBA" id="ARBA00022803"/>
    </source>
</evidence>